<protein>
    <submittedName>
        <fullName evidence="2">Uncharacterized protein</fullName>
    </submittedName>
</protein>
<evidence type="ECO:0000313" key="2">
    <source>
        <dbReference type="EMBL" id="XBV86410.1"/>
    </source>
</evidence>
<dbReference type="AlphaFoldDB" id="A0AAU7UDD1"/>
<feature type="signal peptide" evidence="1">
    <location>
        <begin position="1"/>
        <end position="24"/>
    </location>
</feature>
<gene>
    <name evidence="2" type="ORF">ABOD76_08880</name>
</gene>
<evidence type="ECO:0000256" key="1">
    <source>
        <dbReference type="SAM" id="SignalP"/>
    </source>
</evidence>
<dbReference type="RefSeq" id="WP_350244479.1">
    <property type="nucleotide sequence ID" value="NZ_CP158299.1"/>
</dbReference>
<feature type="chain" id="PRO_5043997689" evidence="1">
    <location>
        <begin position="25"/>
        <end position="290"/>
    </location>
</feature>
<sequence>MTTLTRLSMCTAASLTLALGAVQAQSTAPAVTSLTLINTATNQPVTGFDPIQPGANLDLAKLPAGLNIRANTSGQVGSVRFAVDGNANYRTENAAPYSLCVDDDGKYRSCPTSLFTLGEHRITASASSQTEGRGTQGAGVIVSFTVTRTATTTAPKPAPTPAPANLAVTSLTLMDADTDRPVAGFDPIPAGATLRLSALPRHLNLRANTSGAVRSVSFVLDRTTFKPENDPPFALCSDTRFKNGQKGDYLTCGANIFTPGDHTLRTTPYSKMFAAGQTGAYLEWNFKVVR</sequence>
<name>A0AAU7UDD1_9DEIO</name>
<reference evidence="2" key="1">
    <citation type="submission" date="2024-06" db="EMBL/GenBank/DDBJ databases">
        <title>Draft Genome Sequence of Deinococcus sonorensis Type Strain KR-87, a Biofilm Producing Representative of the Genus Deinococcus.</title>
        <authorList>
            <person name="Boren L.S."/>
            <person name="Grosso R.A."/>
            <person name="Hugenberg-Cox A.N."/>
            <person name="Hill J.T.E."/>
            <person name="Albert C.M."/>
            <person name="Tuohy J.M."/>
        </authorList>
    </citation>
    <scope>NUCLEOTIDE SEQUENCE</scope>
    <source>
        <strain evidence="2">KR-87</strain>
    </source>
</reference>
<dbReference type="EMBL" id="CP158299">
    <property type="protein sequence ID" value="XBV86410.1"/>
    <property type="molecule type" value="Genomic_DNA"/>
</dbReference>
<keyword evidence="1" id="KW-0732">Signal</keyword>
<dbReference type="KEGG" id="dsc:ABOD76_08880"/>
<organism evidence="2">
    <name type="scientific">Deinococcus sonorensis KR-87</name>
    <dbReference type="NCBI Taxonomy" id="694439"/>
    <lineage>
        <taxon>Bacteria</taxon>
        <taxon>Thermotogati</taxon>
        <taxon>Deinococcota</taxon>
        <taxon>Deinococci</taxon>
        <taxon>Deinococcales</taxon>
        <taxon>Deinococcaceae</taxon>
        <taxon>Deinococcus</taxon>
    </lineage>
</organism>
<proteinExistence type="predicted"/>
<accession>A0AAU7UDD1</accession>